<dbReference type="InterPro" id="IPR032466">
    <property type="entry name" value="Metal_Hydrolase"/>
</dbReference>
<accession>A0A2P8EER2</accession>
<dbReference type="SUPFAM" id="SSF51556">
    <property type="entry name" value="Metallo-dependent hydrolases"/>
    <property type="match status" value="1"/>
</dbReference>
<evidence type="ECO:0000256" key="1">
    <source>
        <dbReference type="ARBA" id="ARBA00038310"/>
    </source>
</evidence>
<dbReference type="EMBL" id="PYGF01000001">
    <property type="protein sequence ID" value="PSL07955.1"/>
    <property type="molecule type" value="Genomic_DNA"/>
</dbReference>
<protein>
    <submittedName>
        <fullName evidence="3">L-fuconolactonase</fullName>
    </submittedName>
</protein>
<organism evidence="3 4">
    <name type="scientific">Cecembia rubra</name>
    <dbReference type="NCBI Taxonomy" id="1485585"/>
    <lineage>
        <taxon>Bacteria</taxon>
        <taxon>Pseudomonadati</taxon>
        <taxon>Bacteroidota</taxon>
        <taxon>Cytophagia</taxon>
        <taxon>Cytophagales</taxon>
        <taxon>Cyclobacteriaceae</taxon>
        <taxon>Cecembia</taxon>
    </lineage>
</organism>
<comment type="caution">
    <text evidence="3">The sequence shown here is derived from an EMBL/GenBank/DDBJ whole genome shotgun (WGS) entry which is preliminary data.</text>
</comment>
<evidence type="ECO:0000313" key="3">
    <source>
        <dbReference type="EMBL" id="PSL07955.1"/>
    </source>
</evidence>
<feature type="domain" description="Amidohydrolase-related" evidence="2">
    <location>
        <begin position="3"/>
        <end position="274"/>
    </location>
</feature>
<reference evidence="3 4" key="1">
    <citation type="submission" date="2018-03" db="EMBL/GenBank/DDBJ databases">
        <title>Genomic Encyclopedia of Archaeal and Bacterial Type Strains, Phase II (KMG-II): from individual species to whole genera.</title>
        <authorList>
            <person name="Goeker M."/>
        </authorList>
    </citation>
    <scope>NUCLEOTIDE SEQUENCE [LARGE SCALE GENOMIC DNA]</scope>
    <source>
        <strain evidence="3 4">DSM 28057</strain>
    </source>
</reference>
<dbReference type="OrthoDB" id="5450317at2"/>
<dbReference type="Proteomes" id="UP000240708">
    <property type="component" value="Unassembled WGS sequence"/>
</dbReference>
<comment type="similarity">
    <text evidence="1">Belongs to the metallo-dependent hydrolases superfamily.</text>
</comment>
<dbReference type="RefSeq" id="WP_106565984.1">
    <property type="nucleotide sequence ID" value="NZ_JAUVYL010000054.1"/>
</dbReference>
<name>A0A2P8EER2_9BACT</name>
<sequence>MRIDAHQHFWHFDPIRDSWINDSMKVIQRDFSPEDLLSHLMSKKIDGSIAVQADESPQETQYLLELSNKHTWIKKVVGWVDLSAKDIEAQLERYQEEKNLAGFRKILQALPPSAMEEKSFLNGIRLLSKYQFTYDILIFPKHLKATIELVKKFPDQAFIVDHLAKPDIKNGEFESWAKDIKVLSSNPNLYCKVSGMVTEADWKGWKKEEFKPYLDHITNSFGTERLVYGSDWPVCLLAASYNDVFDLAWDYFETFSGDEKAGIFGENACKFYRINS</sequence>
<dbReference type="InterPro" id="IPR052350">
    <property type="entry name" value="Metallo-dep_Lactonases"/>
</dbReference>
<dbReference type="InterPro" id="IPR006680">
    <property type="entry name" value="Amidohydro-rel"/>
</dbReference>
<dbReference type="PANTHER" id="PTHR43569:SF2">
    <property type="entry name" value="AMIDOHYDROLASE-RELATED DOMAIN-CONTAINING PROTEIN"/>
    <property type="match status" value="1"/>
</dbReference>
<keyword evidence="4" id="KW-1185">Reference proteome</keyword>
<proteinExistence type="inferred from homology"/>
<evidence type="ECO:0000259" key="2">
    <source>
        <dbReference type="Pfam" id="PF04909"/>
    </source>
</evidence>
<dbReference type="Pfam" id="PF04909">
    <property type="entry name" value="Amidohydro_2"/>
    <property type="match status" value="1"/>
</dbReference>
<evidence type="ECO:0000313" key="4">
    <source>
        <dbReference type="Proteomes" id="UP000240708"/>
    </source>
</evidence>
<dbReference type="AlphaFoldDB" id="A0A2P8EER2"/>
<dbReference type="GO" id="GO:0016787">
    <property type="term" value="F:hydrolase activity"/>
    <property type="evidence" value="ECO:0007669"/>
    <property type="project" value="InterPro"/>
</dbReference>
<gene>
    <name evidence="3" type="ORF">CLV48_101896</name>
</gene>
<dbReference type="Gene3D" id="3.20.20.140">
    <property type="entry name" value="Metal-dependent hydrolases"/>
    <property type="match status" value="1"/>
</dbReference>
<dbReference type="PANTHER" id="PTHR43569">
    <property type="entry name" value="AMIDOHYDROLASE"/>
    <property type="match status" value="1"/>
</dbReference>